<protein>
    <submittedName>
        <fullName evidence="1">Uncharacterized protein</fullName>
    </submittedName>
</protein>
<dbReference type="AlphaFoldDB" id="A0A6V8NG01"/>
<reference evidence="1 2" key="1">
    <citation type="journal article" date="2020" name="Front. Microbiol.">
        <title>Single-cell genomics of novel Actinobacteria with the Wood-Ljungdahl pathway discovered in a serpentinizing system.</title>
        <authorList>
            <person name="Merino N."/>
            <person name="Kawai M."/>
            <person name="Boyd E.S."/>
            <person name="Colman D.R."/>
            <person name="McGlynn S.E."/>
            <person name="Nealson K.H."/>
            <person name="Kurokawa K."/>
            <person name="Hongoh Y."/>
        </authorList>
    </citation>
    <scope>NUCLEOTIDE SEQUENCE [LARGE SCALE GENOMIC DNA]</scope>
    <source>
        <strain evidence="1 2">S03</strain>
    </source>
</reference>
<evidence type="ECO:0000313" key="1">
    <source>
        <dbReference type="EMBL" id="GFP19195.1"/>
    </source>
</evidence>
<dbReference type="Proteomes" id="UP000574717">
    <property type="component" value="Unassembled WGS sequence"/>
</dbReference>
<comment type="caution">
    <text evidence="1">The sequence shown here is derived from an EMBL/GenBank/DDBJ whole genome shotgun (WGS) entry which is preliminary data.</text>
</comment>
<organism evidence="1 2">
    <name type="scientific">Candidatus Hakubella thermalkaliphila</name>
    <dbReference type="NCBI Taxonomy" id="2754717"/>
    <lineage>
        <taxon>Bacteria</taxon>
        <taxon>Bacillati</taxon>
        <taxon>Actinomycetota</taxon>
        <taxon>Actinomycetota incertae sedis</taxon>
        <taxon>Candidatus Hakubellales</taxon>
        <taxon>Candidatus Hakubellaceae</taxon>
        <taxon>Candidatus Hakubella</taxon>
    </lineage>
</organism>
<evidence type="ECO:0000313" key="2">
    <source>
        <dbReference type="Proteomes" id="UP000574717"/>
    </source>
</evidence>
<dbReference type="EMBL" id="BLRU01000047">
    <property type="protein sequence ID" value="GFP19195.1"/>
    <property type="molecule type" value="Genomic_DNA"/>
</dbReference>
<feature type="non-terminal residue" evidence="1">
    <location>
        <position position="1"/>
    </location>
</feature>
<gene>
    <name evidence="1" type="ORF">HKBW3S03_00700</name>
</gene>
<accession>A0A6V8NG01</accession>
<name>A0A6V8NG01_9ACTN</name>
<proteinExistence type="predicted"/>
<sequence>MSSTNDKSDFKGIAHAPRRTTSHENCVIFKGVSFMENVVDFHGNPPTPEQMEQALAELEGAVMA</sequence>